<proteinExistence type="predicted"/>
<protein>
    <submittedName>
        <fullName evidence="1">Uncharacterized protein</fullName>
    </submittedName>
</protein>
<gene>
    <name evidence="1" type="ORF">BSTP4_002</name>
</gene>
<reference evidence="1" key="1">
    <citation type="submission" date="2020-12" db="EMBL/GenBank/DDBJ databases">
        <title>Complete genome sequence of Bacillus phage BSTP4.</title>
        <authorList>
            <person name="Abraha H.B."/>
            <person name="Kim K.-P."/>
        </authorList>
    </citation>
    <scope>NUCLEOTIDE SEQUENCE</scope>
</reference>
<sequence>MTTNQQSMWAELNQGLIPNIHMTMEVPYH</sequence>
<dbReference type="EMBL" id="MW354668">
    <property type="protein sequence ID" value="QQO90032.1"/>
    <property type="molecule type" value="Genomic_DNA"/>
</dbReference>
<evidence type="ECO:0000313" key="1">
    <source>
        <dbReference type="EMBL" id="QQO90032.1"/>
    </source>
</evidence>
<organism evidence="1">
    <name type="scientific">Bacillus phage BSTP4</name>
    <dbReference type="NCBI Taxonomy" id="2801529"/>
    <lineage>
        <taxon>Viruses</taxon>
        <taxon>Duplodnaviria</taxon>
        <taxon>Heunggongvirae</taxon>
        <taxon>Uroviricota</taxon>
        <taxon>Caudoviricetes</taxon>
        <taxon>Salasmaviridae</taxon>
        <taxon>Picovirinae</taxon>
        <taxon>Salasvirus</taxon>
        <taxon>Salasvirus phi29</taxon>
    </lineage>
</organism>
<dbReference type="Proteomes" id="UP000595261">
    <property type="component" value="Segment"/>
</dbReference>
<accession>A0A7T8IVT7</accession>
<name>A0A7T8IVT7_9CAUD</name>